<gene>
    <name evidence="1" type="ORF">pC5.7b_426</name>
</gene>
<proteinExistence type="predicted"/>
<accession>A0A7S5DQL4</accession>
<organism evidence="1">
    <name type="scientific">Rhizobium rhizogenes</name>
    <name type="common">Agrobacterium rhizogenes</name>
    <dbReference type="NCBI Taxonomy" id="359"/>
    <lineage>
        <taxon>Bacteria</taxon>
        <taxon>Pseudomonadati</taxon>
        <taxon>Pseudomonadota</taxon>
        <taxon>Alphaproteobacteria</taxon>
        <taxon>Hyphomicrobiales</taxon>
        <taxon>Rhizobiaceae</taxon>
        <taxon>Rhizobium/Agrobacterium group</taxon>
        <taxon>Rhizobium</taxon>
    </lineage>
</organism>
<reference evidence="1" key="1">
    <citation type="submission" date="2018-12" db="EMBL/GenBank/DDBJ databases">
        <title>Three Rhizobium rhizogenes strains isolated from the same crown gall tumor carry diverse plasmids.</title>
        <authorList>
            <person name="Pulawska J."/>
            <person name="Kuzmanovic N."/>
        </authorList>
    </citation>
    <scope>NUCLEOTIDE SEQUENCE</scope>
    <source>
        <strain evidence="1">C5.7</strain>
        <plasmid evidence="1">pC5.7b</plasmid>
    </source>
</reference>
<dbReference type="AlphaFoldDB" id="A0A7S5DQL4"/>
<keyword evidence="1" id="KW-0614">Plasmid</keyword>
<protein>
    <submittedName>
        <fullName evidence="1">Uncharacterized protein</fullName>
    </submittedName>
</protein>
<dbReference type="EMBL" id="MK318968">
    <property type="protein sequence ID" value="QCL09293.1"/>
    <property type="molecule type" value="Genomic_DNA"/>
</dbReference>
<geneLocation type="plasmid" evidence="1">
    <name>pC5.7b</name>
</geneLocation>
<name>A0A7S5DQL4_RHIRH</name>
<sequence length="44" mass="4933">MTPLSTANFVWRKLDLHLLDGDDPVRSLQTLLQKSCIEGRGLPP</sequence>
<evidence type="ECO:0000313" key="1">
    <source>
        <dbReference type="EMBL" id="QCL09293.1"/>
    </source>
</evidence>